<dbReference type="AlphaFoldDB" id="F6FTG1"/>
<keyword evidence="4" id="KW-1185">Reference proteome</keyword>
<name>F6FTG1_ISOV2</name>
<gene>
    <name evidence="3" type="ordered locus">Isova_0355</name>
</gene>
<accession>F6FTG1</accession>
<keyword evidence="3" id="KW-0645">Protease</keyword>
<feature type="region of interest" description="Disordered" evidence="1">
    <location>
        <begin position="1"/>
        <end position="24"/>
    </location>
</feature>
<dbReference type="KEGG" id="iva:Isova_0355"/>
<dbReference type="SUPFAM" id="SSF55166">
    <property type="entry name" value="Hedgehog/DD-peptidase"/>
    <property type="match status" value="1"/>
</dbReference>
<dbReference type="GO" id="GO:0004180">
    <property type="term" value="F:carboxypeptidase activity"/>
    <property type="evidence" value="ECO:0007669"/>
    <property type="project" value="UniProtKB-KW"/>
</dbReference>
<dbReference type="PANTHER" id="PTHR34385:SF1">
    <property type="entry name" value="PEPTIDOGLYCAN L-ALANYL-D-GLUTAMATE ENDOPEPTIDASE CWLK"/>
    <property type="match status" value="1"/>
</dbReference>
<feature type="compositionally biased region" description="Low complexity" evidence="1">
    <location>
        <begin position="169"/>
        <end position="186"/>
    </location>
</feature>
<dbReference type="CDD" id="cd14814">
    <property type="entry name" value="Peptidase_M15"/>
    <property type="match status" value="1"/>
</dbReference>
<dbReference type="HOGENOM" id="CLU_739222_0_0_11"/>
<dbReference type="PANTHER" id="PTHR34385">
    <property type="entry name" value="D-ALANYL-D-ALANINE CARBOXYPEPTIDASE"/>
    <property type="match status" value="1"/>
</dbReference>
<dbReference type="GO" id="GO:0006508">
    <property type="term" value="P:proteolysis"/>
    <property type="evidence" value="ECO:0007669"/>
    <property type="project" value="InterPro"/>
</dbReference>
<keyword evidence="3" id="KW-0121">Carboxypeptidase</keyword>
<reference evidence="3 4" key="1">
    <citation type="submission" date="2011-05" db="EMBL/GenBank/DDBJ databases">
        <title>Complete sequence of Isoptericola variabilis 225.</title>
        <authorList>
            <consortium name="US DOE Joint Genome Institute"/>
            <person name="Lucas S."/>
            <person name="Han J."/>
            <person name="Lapidus A."/>
            <person name="Cheng J.-F."/>
            <person name="Goodwin L."/>
            <person name="Pitluck S."/>
            <person name="Peters L."/>
            <person name="Mikhailova N."/>
            <person name="Zeytun A."/>
            <person name="Han C."/>
            <person name="Tapia R."/>
            <person name="Land M."/>
            <person name="Hauser L."/>
            <person name="Kyrpides N."/>
            <person name="Ivanova N."/>
            <person name="Pagani I."/>
            <person name="Siebers A."/>
            <person name="Allgaier M."/>
            <person name="Thelen M."/>
            <person name="Hugenholtz P."/>
            <person name="Gladden J."/>
            <person name="Woyke T."/>
        </authorList>
    </citation>
    <scope>NUCLEOTIDE SEQUENCE [LARGE SCALE GENOMIC DNA]</scope>
    <source>
        <strain evidence="4">225</strain>
    </source>
</reference>
<feature type="region of interest" description="Disordered" evidence="1">
    <location>
        <begin position="75"/>
        <end position="106"/>
    </location>
</feature>
<sequence>MNQNHDAAPLPRRRDIHRPSGRAFRIPARRATGRGARLGVPAALGVMALSTGLATGVSAATGAGTPSLVRAVTAEPSVGTAPATPSPEASPAPEPTQRTAEPASGVDPEALAAAQATLQRASVLTADAVAVPADQLAKIEQQVAAVHQLLETRDTSGTASRAGERAPLDATPQAAPEAASADPSAQLSEATTSLRTLLDQAASAAVDIEAAPPTPAEILEEQKKAAATAAASLAVHAKDTAGYSNGRIPTAALCELSFAPGQTLRCDAAAQLERLDTAFQAAFGRHLEITDSYRSYSSQVATKASRGYLAAVPGYSNHGWGVAVDLGGGVQSFGTAQYEWLRANAPAFGWDNPDWARPGGKKPEAWHWEYTPLP</sequence>
<evidence type="ECO:0000256" key="1">
    <source>
        <dbReference type="SAM" id="MobiDB-lite"/>
    </source>
</evidence>
<evidence type="ECO:0000259" key="2">
    <source>
        <dbReference type="Pfam" id="PF02557"/>
    </source>
</evidence>
<dbReference type="InterPro" id="IPR003709">
    <property type="entry name" value="VanY-like_core_dom"/>
</dbReference>
<dbReference type="Pfam" id="PF02557">
    <property type="entry name" value="VanY"/>
    <property type="match status" value="1"/>
</dbReference>
<dbReference type="Proteomes" id="UP000009236">
    <property type="component" value="Chromosome"/>
</dbReference>
<dbReference type="STRING" id="743718.Isova_0355"/>
<keyword evidence="3" id="KW-0378">Hydrolase</keyword>
<dbReference type="InterPro" id="IPR009045">
    <property type="entry name" value="Zn_M74/Hedgehog-like"/>
</dbReference>
<dbReference type="RefSeq" id="WP_013837549.1">
    <property type="nucleotide sequence ID" value="NC_015588.1"/>
</dbReference>
<evidence type="ECO:0000313" key="4">
    <source>
        <dbReference type="Proteomes" id="UP000009236"/>
    </source>
</evidence>
<dbReference type="InterPro" id="IPR052179">
    <property type="entry name" value="DD-CPase-like"/>
</dbReference>
<evidence type="ECO:0000313" key="3">
    <source>
        <dbReference type="EMBL" id="AEG43154.1"/>
    </source>
</evidence>
<dbReference type="EMBL" id="CP002810">
    <property type="protein sequence ID" value="AEG43154.1"/>
    <property type="molecule type" value="Genomic_DNA"/>
</dbReference>
<feature type="compositionally biased region" description="Pro residues" evidence="1">
    <location>
        <begin position="84"/>
        <end position="94"/>
    </location>
</feature>
<dbReference type="eggNOG" id="COG1876">
    <property type="taxonomic scope" value="Bacteria"/>
</dbReference>
<protein>
    <submittedName>
        <fullName evidence="3">Peptidase M15B and M15C DD-carboxypeptidase VanY/endolysin</fullName>
    </submittedName>
</protein>
<feature type="region of interest" description="Disordered" evidence="1">
    <location>
        <begin position="154"/>
        <end position="188"/>
    </location>
</feature>
<dbReference type="Gene3D" id="3.30.1380.10">
    <property type="match status" value="1"/>
</dbReference>
<organism evidence="4">
    <name type="scientific">Isoptericola variabilis (strain 225)</name>
    <dbReference type="NCBI Taxonomy" id="743718"/>
    <lineage>
        <taxon>Bacteria</taxon>
        <taxon>Bacillati</taxon>
        <taxon>Actinomycetota</taxon>
        <taxon>Actinomycetes</taxon>
        <taxon>Micrococcales</taxon>
        <taxon>Promicromonosporaceae</taxon>
        <taxon>Isoptericola</taxon>
    </lineage>
</organism>
<feature type="domain" description="D-alanyl-D-alanine carboxypeptidase-like core" evidence="2">
    <location>
        <begin position="263"/>
        <end position="372"/>
    </location>
</feature>
<proteinExistence type="predicted"/>